<evidence type="ECO:0000313" key="2">
    <source>
        <dbReference type="Proteomes" id="UP000036102"/>
    </source>
</evidence>
<dbReference type="NCBIfam" id="TIGR02215">
    <property type="entry name" value="phage_chp_gp8"/>
    <property type="match status" value="1"/>
</dbReference>
<reference evidence="1 2" key="1">
    <citation type="submission" date="2015-06" db="EMBL/GenBank/DDBJ databases">
        <title>Marinobacter subterrani, a genetically tractable neutrophilic iron-oxidizing strain isolated from the Soudan Iron Mine.</title>
        <authorList>
            <person name="Bonis B.M."/>
            <person name="Gralnick J.A."/>
        </authorList>
    </citation>
    <scope>NUCLEOTIDE SEQUENCE [LARGE SCALE GENOMIC DNA]</scope>
    <source>
        <strain evidence="1 2">JG233</strain>
    </source>
</reference>
<dbReference type="STRING" id="1658765.Msub_11500"/>
<dbReference type="OrthoDB" id="8452319at2"/>
<sequence length="175" mass="19985">MITLQEAKSHLRIEPEFVEEDALIESLISAAILSLEHQTGRAFRDREETLILDRWEQPVRLPWWPVQAINEITYFDADGVQQTLPGYSLDLRTIPATLTPYPNETWPEAKQRPQAITIKVQVGMQELPEDLKRAALLLIGNLYENREAVVVGTIVATLPMAVDFLIQPYRILRIA</sequence>
<dbReference type="Gene3D" id="1.10.3230.30">
    <property type="entry name" value="Phage gp6-like head-tail connector protein"/>
    <property type="match status" value="1"/>
</dbReference>
<dbReference type="InterPro" id="IPR006450">
    <property type="entry name" value="Phage_HK97_gp6-like"/>
</dbReference>
<dbReference type="Pfam" id="PF05135">
    <property type="entry name" value="Phage_connect_1"/>
    <property type="match status" value="1"/>
</dbReference>
<dbReference type="EMBL" id="LFBU01000001">
    <property type="protein sequence ID" value="KMQ75298.1"/>
    <property type="molecule type" value="Genomic_DNA"/>
</dbReference>
<accession>A0A0J7JA20</accession>
<keyword evidence="2" id="KW-1185">Reference proteome</keyword>
<comment type="caution">
    <text evidence="1">The sequence shown here is derived from an EMBL/GenBank/DDBJ whole genome shotgun (WGS) entry which is preliminary data.</text>
</comment>
<organism evidence="1 2">
    <name type="scientific">Marinobacter subterrani</name>
    <dbReference type="NCBI Taxonomy" id="1658765"/>
    <lineage>
        <taxon>Bacteria</taxon>
        <taxon>Pseudomonadati</taxon>
        <taxon>Pseudomonadota</taxon>
        <taxon>Gammaproteobacteria</taxon>
        <taxon>Pseudomonadales</taxon>
        <taxon>Marinobacteraceae</taxon>
        <taxon>Marinobacter</taxon>
    </lineage>
</organism>
<dbReference type="RefSeq" id="WP_048495418.1">
    <property type="nucleotide sequence ID" value="NZ_LFBU01000001.1"/>
</dbReference>
<dbReference type="PATRIC" id="fig|1658765.3.peg.1494"/>
<evidence type="ECO:0000313" key="1">
    <source>
        <dbReference type="EMBL" id="KMQ75298.1"/>
    </source>
</evidence>
<proteinExistence type="predicted"/>
<gene>
    <name evidence="1" type="ORF">Msub_11500</name>
</gene>
<protein>
    <submittedName>
        <fullName evidence="1">Phagel protein phiE125</fullName>
    </submittedName>
</protein>
<dbReference type="InterPro" id="IPR011738">
    <property type="entry name" value="Phage_CHP"/>
</dbReference>
<dbReference type="AlphaFoldDB" id="A0A0J7JA20"/>
<dbReference type="InterPro" id="IPR021146">
    <property type="entry name" value="Phage_gp6-like_head-tail"/>
</dbReference>
<name>A0A0J7JA20_9GAMM</name>
<dbReference type="CDD" id="cd08054">
    <property type="entry name" value="gp6"/>
    <property type="match status" value="1"/>
</dbReference>
<dbReference type="Proteomes" id="UP000036102">
    <property type="component" value="Unassembled WGS sequence"/>
</dbReference>
<dbReference type="NCBIfam" id="TIGR01560">
    <property type="entry name" value="put_DNA_pack"/>
    <property type="match status" value="2"/>
</dbReference>